<dbReference type="CDD" id="cd00130">
    <property type="entry name" value="PAS"/>
    <property type="match status" value="1"/>
</dbReference>
<dbReference type="NCBIfam" id="TIGR00229">
    <property type="entry name" value="sensory_box"/>
    <property type="match status" value="1"/>
</dbReference>
<keyword evidence="4" id="KW-1185">Reference proteome</keyword>
<gene>
    <name evidence="3" type="ORF">SE17_38440</name>
</gene>
<evidence type="ECO:0000259" key="1">
    <source>
        <dbReference type="PROSITE" id="PS50112"/>
    </source>
</evidence>
<dbReference type="Gene3D" id="3.30.450.20">
    <property type="entry name" value="PAS domain"/>
    <property type="match status" value="1"/>
</dbReference>
<evidence type="ECO:0008006" key="5">
    <source>
        <dbReference type="Google" id="ProtNLM"/>
    </source>
</evidence>
<dbReference type="EMBL" id="LJCR01002707">
    <property type="protein sequence ID" value="KPV48369.1"/>
    <property type="molecule type" value="Genomic_DNA"/>
</dbReference>
<evidence type="ECO:0000259" key="2">
    <source>
        <dbReference type="PROSITE" id="PS50113"/>
    </source>
</evidence>
<dbReference type="PROSITE" id="PS50113">
    <property type="entry name" value="PAC"/>
    <property type="match status" value="1"/>
</dbReference>
<feature type="domain" description="PAS" evidence="1">
    <location>
        <begin position="15"/>
        <end position="61"/>
    </location>
</feature>
<dbReference type="InterPro" id="IPR000014">
    <property type="entry name" value="PAS"/>
</dbReference>
<feature type="domain" description="PAC" evidence="2">
    <location>
        <begin position="88"/>
        <end position="129"/>
    </location>
</feature>
<dbReference type="InterPro" id="IPR000700">
    <property type="entry name" value="PAS-assoc_C"/>
</dbReference>
<dbReference type="Pfam" id="PF08448">
    <property type="entry name" value="PAS_4"/>
    <property type="match status" value="1"/>
</dbReference>
<dbReference type="InterPro" id="IPR013656">
    <property type="entry name" value="PAS_4"/>
</dbReference>
<organism evidence="3 4">
    <name type="scientific">Kouleothrix aurantiaca</name>
    <dbReference type="NCBI Taxonomy" id="186479"/>
    <lineage>
        <taxon>Bacteria</taxon>
        <taxon>Bacillati</taxon>
        <taxon>Chloroflexota</taxon>
        <taxon>Chloroflexia</taxon>
        <taxon>Chloroflexales</taxon>
        <taxon>Roseiflexineae</taxon>
        <taxon>Roseiflexaceae</taxon>
        <taxon>Kouleothrix</taxon>
    </lineage>
</organism>
<dbReference type="SMART" id="SM00091">
    <property type="entry name" value="PAS"/>
    <property type="match status" value="1"/>
</dbReference>
<dbReference type="Proteomes" id="UP000050509">
    <property type="component" value="Unassembled WGS sequence"/>
</dbReference>
<dbReference type="SUPFAM" id="SSF55785">
    <property type="entry name" value="PYP-like sensor domain (PAS domain)"/>
    <property type="match status" value="1"/>
</dbReference>
<dbReference type="AlphaFoldDB" id="A0A0P9H2X1"/>
<sequence length="129" mass="14020">MTDAPTTGVPADLPVEAMLQSAFDAFTDPVFIKDHTHRWIACNSAFASMLGCTPAALIGRSDPDFFDAELVAGYWQADDELFASGQPQSSEELVQHSDGSYHVSWTRKFPIRGQNGETVALLAIITDIT</sequence>
<protein>
    <recommendedName>
        <fullName evidence="5">PAS domain-containing protein</fullName>
    </recommendedName>
</protein>
<comment type="caution">
    <text evidence="3">The sequence shown here is derived from an EMBL/GenBank/DDBJ whole genome shotgun (WGS) entry which is preliminary data.</text>
</comment>
<reference evidence="3 4" key="1">
    <citation type="submission" date="2015-09" db="EMBL/GenBank/DDBJ databases">
        <title>Draft genome sequence of Kouleothrix aurantiaca JCM 19913.</title>
        <authorList>
            <person name="Hemp J."/>
        </authorList>
    </citation>
    <scope>NUCLEOTIDE SEQUENCE [LARGE SCALE GENOMIC DNA]</scope>
    <source>
        <strain evidence="3 4">COM-B</strain>
    </source>
</reference>
<evidence type="ECO:0000313" key="3">
    <source>
        <dbReference type="EMBL" id="KPV48369.1"/>
    </source>
</evidence>
<evidence type="ECO:0000313" key="4">
    <source>
        <dbReference type="Proteomes" id="UP000050509"/>
    </source>
</evidence>
<accession>A0A0P9H2X1</accession>
<proteinExistence type="predicted"/>
<name>A0A0P9H2X1_9CHLR</name>
<dbReference type="InterPro" id="IPR035965">
    <property type="entry name" value="PAS-like_dom_sf"/>
</dbReference>
<feature type="non-terminal residue" evidence="3">
    <location>
        <position position="129"/>
    </location>
</feature>
<dbReference type="PROSITE" id="PS50112">
    <property type="entry name" value="PAS"/>
    <property type="match status" value="1"/>
</dbReference>